<keyword evidence="1" id="KW-1133">Transmembrane helix</keyword>
<gene>
    <name evidence="3" type="ORF">P691DRAFT_773967</name>
</gene>
<evidence type="ECO:0000256" key="1">
    <source>
        <dbReference type="SAM" id="Phobius"/>
    </source>
</evidence>
<dbReference type="AlphaFoldDB" id="A0A9P6C380"/>
<name>A0A9P6C380_9AGAR</name>
<accession>A0A9P6C380</accession>
<keyword evidence="4" id="KW-1185">Reference proteome</keyword>
<protein>
    <recommendedName>
        <fullName evidence="5">Cell wall galactomannoprotein</fullName>
    </recommendedName>
</protein>
<dbReference type="Proteomes" id="UP000807342">
    <property type="component" value="Unassembled WGS sequence"/>
</dbReference>
<organism evidence="3 4">
    <name type="scientific">Macrolepiota fuliginosa MF-IS2</name>
    <dbReference type="NCBI Taxonomy" id="1400762"/>
    <lineage>
        <taxon>Eukaryota</taxon>
        <taxon>Fungi</taxon>
        <taxon>Dikarya</taxon>
        <taxon>Basidiomycota</taxon>
        <taxon>Agaricomycotina</taxon>
        <taxon>Agaricomycetes</taxon>
        <taxon>Agaricomycetidae</taxon>
        <taxon>Agaricales</taxon>
        <taxon>Agaricineae</taxon>
        <taxon>Agaricaceae</taxon>
        <taxon>Macrolepiota</taxon>
    </lineage>
</organism>
<proteinExistence type="predicted"/>
<dbReference type="EMBL" id="MU151106">
    <property type="protein sequence ID" value="KAF9450396.1"/>
    <property type="molecule type" value="Genomic_DNA"/>
</dbReference>
<feature type="chain" id="PRO_5040443908" description="Cell wall galactomannoprotein" evidence="2">
    <location>
        <begin position="19"/>
        <end position="358"/>
    </location>
</feature>
<evidence type="ECO:0000256" key="2">
    <source>
        <dbReference type="SAM" id="SignalP"/>
    </source>
</evidence>
<evidence type="ECO:0000313" key="4">
    <source>
        <dbReference type="Proteomes" id="UP000807342"/>
    </source>
</evidence>
<feature type="transmembrane region" description="Helical" evidence="1">
    <location>
        <begin position="303"/>
        <end position="325"/>
    </location>
</feature>
<evidence type="ECO:0000313" key="3">
    <source>
        <dbReference type="EMBL" id="KAF9450396.1"/>
    </source>
</evidence>
<keyword evidence="1" id="KW-0472">Membrane</keyword>
<evidence type="ECO:0008006" key="5">
    <source>
        <dbReference type="Google" id="ProtNLM"/>
    </source>
</evidence>
<reference evidence="3" key="1">
    <citation type="submission" date="2020-11" db="EMBL/GenBank/DDBJ databases">
        <authorList>
            <consortium name="DOE Joint Genome Institute"/>
            <person name="Ahrendt S."/>
            <person name="Riley R."/>
            <person name="Andreopoulos W."/>
            <person name="Labutti K."/>
            <person name="Pangilinan J."/>
            <person name="Ruiz-Duenas F.J."/>
            <person name="Barrasa J.M."/>
            <person name="Sanchez-Garcia M."/>
            <person name="Camarero S."/>
            <person name="Miyauchi S."/>
            <person name="Serrano A."/>
            <person name="Linde D."/>
            <person name="Babiker R."/>
            <person name="Drula E."/>
            <person name="Ayuso-Fernandez I."/>
            <person name="Pacheco R."/>
            <person name="Padilla G."/>
            <person name="Ferreira P."/>
            <person name="Barriuso J."/>
            <person name="Kellner H."/>
            <person name="Castanera R."/>
            <person name="Alfaro M."/>
            <person name="Ramirez L."/>
            <person name="Pisabarro A.G."/>
            <person name="Kuo A."/>
            <person name="Tritt A."/>
            <person name="Lipzen A."/>
            <person name="He G."/>
            <person name="Yan M."/>
            <person name="Ng V."/>
            <person name="Cullen D."/>
            <person name="Martin F."/>
            <person name="Rosso M.-N."/>
            <person name="Henrissat B."/>
            <person name="Hibbett D."/>
            <person name="Martinez A.T."/>
            <person name="Grigoriev I.V."/>
        </authorList>
    </citation>
    <scope>NUCLEOTIDE SEQUENCE</scope>
    <source>
        <strain evidence="3">MF-IS2</strain>
    </source>
</reference>
<feature type="signal peptide" evidence="2">
    <location>
        <begin position="1"/>
        <end position="18"/>
    </location>
</feature>
<feature type="transmembrane region" description="Helical" evidence="1">
    <location>
        <begin position="271"/>
        <end position="291"/>
    </location>
</feature>
<comment type="caution">
    <text evidence="3">The sequence shown here is derived from an EMBL/GenBank/DDBJ whole genome shotgun (WGS) entry which is preliminary data.</text>
</comment>
<keyword evidence="2" id="KW-0732">Signal</keyword>
<dbReference type="OrthoDB" id="3247803at2759"/>
<keyword evidence="1" id="KW-0812">Transmembrane</keyword>
<sequence>MRSFVALASLAFATVASALPAMGVAQDSGLARRDVVDAKTTVENVANNLAVLSPSTINAANANAKQSRGAPVDPYTGYHTGLLDAASGVTGLAKADLIAKVLALVDVDISGIKATAIVGLLPIDLKILAVVQALVAHVDIDVIIGKVGDNVETFPTHGYTKRDGAGSAGALVGGLATTLTGAGSKAARGAEVRALGDILVDIKAQIHTLCHDLTVSLDAAVSASAALDVSLSILAKIKAVLVDATVEIQALVDAHIDGALCLNGVAITVQVVAQIIADIVAAVVIVVGLVLKACATVKTDVLLQLIVDVTVALTACINVAALIAVNVVVEIKPLIEAVVHIIIDLHLDALIKIFALVA</sequence>